<dbReference type="PRINTS" id="PR00344">
    <property type="entry name" value="BCTRLSENSOR"/>
</dbReference>
<accession>A0A6J6BAH5</accession>
<keyword evidence="6" id="KW-0808">Transferase</keyword>
<dbReference type="SUPFAM" id="SSF158472">
    <property type="entry name" value="HAMP domain-like"/>
    <property type="match status" value="1"/>
</dbReference>
<dbReference type="SMART" id="SM00387">
    <property type="entry name" value="HATPase_c"/>
    <property type="match status" value="1"/>
</dbReference>
<dbReference type="InterPro" id="IPR036890">
    <property type="entry name" value="HATPase_C_sf"/>
</dbReference>
<keyword evidence="5" id="KW-0597">Phosphoprotein</keyword>
<evidence type="ECO:0000256" key="1">
    <source>
        <dbReference type="ARBA" id="ARBA00000085"/>
    </source>
</evidence>
<dbReference type="InterPro" id="IPR029151">
    <property type="entry name" value="Sensor-like_sf"/>
</dbReference>
<keyword evidence="11 12" id="KW-0472">Membrane</keyword>
<evidence type="ECO:0000256" key="11">
    <source>
        <dbReference type="ARBA" id="ARBA00023136"/>
    </source>
</evidence>
<dbReference type="SUPFAM" id="SSF47384">
    <property type="entry name" value="Homodimeric domain of signal transducing histidine kinase"/>
    <property type="match status" value="1"/>
</dbReference>
<feature type="transmembrane region" description="Helical" evidence="12">
    <location>
        <begin position="132"/>
        <end position="149"/>
    </location>
</feature>
<protein>
    <recommendedName>
        <fullName evidence="3">histidine kinase</fullName>
        <ecNumber evidence="3">2.7.13.3</ecNumber>
    </recommendedName>
</protein>
<evidence type="ECO:0000256" key="8">
    <source>
        <dbReference type="ARBA" id="ARBA00022777"/>
    </source>
</evidence>
<dbReference type="SUPFAM" id="SSF103190">
    <property type="entry name" value="Sensory domain-like"/>
    <property type="match status" value="1"/>
</dbReference>
<evidence type="ECO:0000256" key="12">
    <source>
        <dbReference type="SAM" id="Phobius"/>
    </source>
</evidence>
<name>A0A6J6BAH5_9ZZZZ</name>
<dbReference type="PROSITE" id="PS50109">
    <property type="entry name" value="HIS_KIN"/>
    <property type="match status" value="1"/>
</dbReference>
<reference evidence="15" key="1">
    <citation type="submission" date="2020-05" db="EMBL/GenBank/DDBJ databases">
        <authorList>
            <person name="Chiriac C."/>
            <person name="Salcher M."/>
            <person name="Ghai R."/>
            <person name="Kavagutti S V."/>
        </authorList>
    </citation>
    <scope>NUCLEOTIDE SEQUENCE</scope>
</reference>
<dbReference type="EMBL" id="CAEZSE010000084">
    <property type="protein sequence ID" value="CAB4535318.1"/>
    <property type="molecule type" value="Genomic_DNA"/>
</dbReference>
<keyword evidence="10" id="KW-0902">Two-component regulatory system</keyword>
<dbReference type="InterPro" id="IPR003594">
    <property type="entry name" value="HATPase_dom"/>
</dbReference>
<dbReference type="GO" id="GO:0005886">
    <property type="term" value="C:plasma membrane"/>
    <property type="evidence" value="ECO:0007669"/>
    <property type="project" value="UniProtKB-SubCell"/>
</dbReference>
<comment type="subcellular location">
    <subcellularLocation>
        <location evidence="2">Cell membrane</location>
        <topology evidence="2">Multi-pass membrane protein</topology>
    </subcellularLocation>
</comment>
<evidence type="ECO:0000259" key="14">
    <source>
        <dbReference type="PROSITE" id="PS50885"/>
    </source>
</evidence>
<dbReference type="Gene3D" id="3.30.565.10">
    <property type="entry name" value="Histidine kinase-like ATPase, C-terminal domain"/>
    <property type="match status" value="1"/>
</dbReference>
<evidence type="ECO:0000256" key="5">
    <source>
        <dbReference type="ARBA" id="ARBA00022553"/>
    </source>
</evidence>
<evidence type="ECO:0000256" key="4">
    <source>
        <dbReference type="ARBA" id="ARBA00022475"/>
    </source>
</evidence>
<evidence type="ECO:0000256" key="3">
    <source>
        <dbReference type="ARBA" id="ARBA00012438"/>
    </source>
</evidence>
<evidence type="ECO:0000313" key="15">
    <source>
        <dbReference type="EMBL" id="CAB4535318.1"/>
    </source>
</evidence>
<dbReference type="Pfam" id="PF00672">
    <property type="entry name" value="HAMP"/>
    <property type="match status" value="1"/>
</dbReference>
<dbReference type="InterPro" id="IPR005467">
    <property type="entry name" value="His_kinase_dom"/>
</dbReference>
<feature type="transmembrane region" description="Helical" evidence="12">
    <location>
        <begin position="169"/>
        <end position="191"/>
    </location>
</feature>
<dbReference type="InterPro" id="IPR050428">
    <property type="entry name" value="TCS_sensor_his_kinase"/>
</dbReference>
<dbReference type="Gene3D" id="6.10.340.10">
    <property type="match status" value="1"/>
</dbReference>
<evidence type="ECO:0000256" key="10">
    <source>
        <dbReference type="ARBA" id="ARBA00023012"/>
    </source>
</evidence>
<dbReference type="CDD" id="cd06225">
    <property type="entry name" value="HAMP"/>
    <property type="match status" value="1"/>
</dbReference>
<dbReference type="Gene3D" id="1.10.287.130">
    <property type="match status" value="1"/>
</dbReference>
<dbReference type="GO" id="GO:0000155">
    <property type="term" value="F:phosphorelay sensor kinase activity"/>
    <property type="evidence" value="ECO:0007669"/>
    <property type="project" value="InterPro"/>
</dbReference>
<dbReference type="SMART" id="SM00388">
    <property type="entry name" value="HisKA"/>
    <property type="match status" value="1"/>
</dbReference>
<feature type="domain" description="Histidine kinase" evidence="13">
    <location>
        <begin position="249"/>
        <end position="466"/>
    </location>
</feature>
<feature type="domain" description="HAMP" evidence="14">
    <location>
        <begin position="189"/>
        <end position="241"/>
    </location>
</feature>
<keyword evidence="4" id="KW-1003">Cell membrane</keyword>
<evidence type="ECO:0000256" key="2">
    <source>
        <dbReference type="ARBA" id="ARBA00004651"/>
    </source>
</evidence>
<keyword evidence="9 12" id="KW-1133">Transmembrane helix</keyword>
<dbReference type="PANTHER" id="PTHR45436">
    <property type="entry name" value="SENSOR HISTIDINE KINASE YKOH"/>
    <property type="match status" value="1"/>
</dbReference>
<evidence type="ECO:0000256" key="6">
    <source>
        <dbReference type="ARBA" id="ARBA00022679"/>
    </source>
</evidence>
<dbReference type="InterPro" id="IPR004358">
    <property type="entry name" value="Sig_transdc_His_kin-like_C"/>
</dbReference>
<dbReference type="InterPro" id="IPR036097">
    <property type="entry name" value="HisK_dim/P_sf"/>
</dbReference>
<proteinExistence type="predicted"/>
<dbReference type="CDD" id="cd00082">
    <property type="entry name" value="HisKA"/>
    <property type="match status" value="1"/>
</dbReference>
<dbReference type="PROSITE" id="PS50885">
    <property type="entry name" value="HAMP"/>
    <property type="match status" value="1"/>
</dbReference>
<keyword evidence="8" id="KW-0418">Kinase</keyword>
<evidence type="ECO:0000259" key="13">
    <source>
        <dbReference type="PROSITE" id="PS50109"/>
    </source>
</evidence>
<dbReference type="AlphaFoldDB" id="A0A6J6BAH5"/>
<comment type="catalytic activity">
    <reaction evidence="1">
        <text>ATP + protein L-histidine = ADP + protein N-phospho-L-histidine.</text>
        <dbReference type="EC" id="2.7.13.3"/>
    </reaction>
</comment>
<dbReference type="InterPro" id="IPR003661">
    <property type="entry name" value="HisK_dim/P_dom"/>
</dbReference>
<dbReference type="EC" id="2.7.13.3" evidence="3"/>
<evidence type="ECO:0000256" key="7">
    <source>
        <dbReference type="ARBA" id="ARBA00022692"/>
    </source>
</evidence>
<dbReference type="PANTHER" id="PTHR45436:SF5">
    <property type="entry name" value="SENSOR HISTIDINE KINASE TRCS"/>
    <property type="match status" value="1"/>
</dbReference>
<dbReference type="CDD" id="cd00075">
    <property type="entry name" value="HATPase"/>
    <property type="match status" value="1"/>
</dbReference>
<dbReference type="Pfam" id="PF02518">
    <property type="entry name" value="HATPase_c"/>
    <property type="match status" value="1"/>
</dbReference>
<dbReference type="SUPFAM" id="SSF55874">
    <property type="entry name" value="ATPase domain of HSP90 chaperone/DNA topoisomerase II/histidine kinase"/>
    <property type="match status" value="1"/>
</dbReference>
<dbReference type="SMART" id="SM00304">
    <property type="entry name" value="HAMP"/>
    <property type="match status" value="1"/>
</dbReference>
<organism evidence="15">
    <name type="scientific">freshwater metagenome</name>
    <dbReference type="NCBI Taxonomy" id="449393"/>
    <lineage>
        <taxon>unclassified sequences</taxon>
        <taxon>metagenomes</taxon>
        <taxon>ecological metagenomes</taxon>
    </lineage>
</organism>
<keyword evidence="7 12" id="KW-0812">Transmembrane</keyword>
<sequence length="466" mass="50573">MKFRFLAVIVGVVLLVLAAHDVPLAMHISQIERDRLITTLERDAYVLSGRVNAIMATDADALRAQTIALLDQFSTTNDATAVITDKNGYLLASTSGNDLAGEDYATRPEINSALFGRFTSGVRSSSTIGEDLIYVAVPIVSGNSVLGVVRLTYPKSIIDARVADRVRSIVVAAGVSVAMAVLAAFLLASVISRPLTNLRNATDRFAYGDMSTQVDEQGPNETRQLARSFNAMADRVRSMLNMQRSFAGNAAHQIRTPLTALRLRLEQASDSIEKSPVVSRDHIEAALNETDRLTNLTEQLLRLARTEGAVLKLEIVDINNVLNELCDEWSFLAAENEIELIFQTSEQFECLTNELALREIIGNYIDNAIEYSPPKAKINVIAQRISNQVVVTIRDQGPGLTADQRARAFDKFWRGTKTRDSASGAQGSGLGLAIAAQLALSSNMNLELAPSPTGVGLDAIVRIKTS</sequence>
<dbReference type="Pfam" id="PF00512">
    <property type="entry name" value="HisKA"/>
    <property type="match status" value="1"/>
</dbReference>
<dbReference type="Gene3D" id="3.30.450.20">
    <property type="entry name" value="PAS domain"/>
    <property type="match status" value="1"/>
</dbReference>
<dbReference type="InterPro" id="IPR003660">
    <property type="entry name" value="HAMP_dom"/>
</dbReference>
<evidence type="ECO:0000256" key="9">
    <source>
        <dbReference type="ARBA" id="ARBA00022989"/>
    </source>
</evidence>
<gene>
    <name evidence="15" type="ORF">UFOPK1353_00614</name>
</gene>